<dbReference type="InterPro" id="IPR036094">
    <property type="entry name" value="NadA_sf"/>
</dbReference>
<dbReference type="GO" id="GO:0009435">
    <property type="term" value="P:NAD+ biosynthetic process"/>
    <property type="evidence" value="ECO:0007669"/>
    <property type="project" value="UniProtKB-UniPathway"/>
</dbReference>
<dbReference type="UniPathway" id="UPA00253">
    <property type="reaction ID" value="UER00327"/>
</dbReference>
<dbReference type="SUPFAM" id="SSF142754">
    <property type="entry name" value="NadA-like"/>
    <property type="match status" value="1"/>
</dbReference>
<evidence type="ECO:0000313" key="2">
    <source>
        <dbReference type="Proteomes" id="UP000243376"/>
    </source>
</evidence>
<protein>
    <submittedName>
        <fullName evidence="1">Quinolinate synthase</fullName>
    </submittedName>
</protein>
<dbReference type="Proteomes" id="UP000243376">
    <property type="component" value="Unassembled WGS sequence"/>
</dbReference>
<dbReference type="GO" id="GO:0051539">
    <property type="term" value="F:4 iron, 4 sulfur cluster binding"/>
    <property type="evidence" value="ECO:0007669"/>
    <property type="project" value="InterPro"/>
</dbReference>
<sequence>MLGQLYETTGDTAATLIAEINDLRRQRNAIILAHNYEYGEIQEI</sequence>
<name>A0A2J6X3F4_9CHLR</name>
<proteinExistence type="predicted"/>
<organism evidence="1 2">
    <name type="scientific">Chloroflexus aggregans</name>
    <dbReference type="NCBI Taxonomy" id="152260"/>
    <lineage>
        <taxon>Bacteria</taxon>
        <taxon>Bacillati</taxon>
        <taxon>Chloroflexota</taxon>
        <taxon>Chloroflexia</taxon>
        <taxon>Chloroflexales</taxon>
        <taxon>Chloroflexineae</taxon>
        <taxon>Chloroflexaceae</taxon>
        <taxon>Chloroflexus</taxon>
    </lineage>
</organism>
<dbReference type="EMBL" id="PNIQ01000657">
    <property type="protein sequence ID" value="PMP79588.1"/>
    <property type="molecule type" value="Genomic_DNA"/>
</dbReference>
<comment type="caution">
    <text evidence="1">The sequence shown here is derived from an EMBL/GenBank/DDBJ whole genome shotgun (WGS) entry which is preliminary data.</text>
</comment>
<reference evidence="1 2" key="1">
    <citation type="submission" date="2018-01" db="EMBL/GenBank/DDBJ databases">
        <title>Metagenomic assembled genomes from two thermal pools in the Uzon Caldera, Kamchatka, Russia.</title>
        <authorList>
            <person name="Wilkins L."/>
            <person name="Ettinger C."/>
        </authorList>
    </citation>
    <scope>NUCLEOTIDE SEQUENCE [LARGE SCALE GENOMIC DNA]</scope>
    <source>
        <strain evidence="1">ZAV-02</strain>
    </source>
</reference>
<feature type="non-terminal residue" evidence="1">
    <location>
        <position position="44"/>
    </location>
</feature>
<evidence type="ECO:0000313" key="1">
    <source>
        <dbReference type="EMBL" id="PMP79588.1"/>
    </source>
</evidence>
<dbReference type="AlphaFoldDB" id="A0A2J6X3F4"/>
<gene>
    <name evidence="1" type="ORF">C0184_09845</name>
</gene>
<accession>A0A2J6X3F4</accession>
<dbReference type="GO" id="GO:0008987">
    <property type="term" value="F:quinolinate synthetase A activity"/>
    <property type="evidence" value="ECO:0007669"/>
    <property type="project" value="InterPro"/>
</dbReference>